<dbReference type="Pfam" id="PF00664">
    <property type="entry name" value="ABC_membrane"/>
    <property type="match status" value="1"/>
</dbReference>
<evidence type="ECO:0000256" key="1">
    <source>
        <dbReference type="ARBA" id="ARBA00004141"/>
    </source>
</evidence>
<evidence type="ECO:0000313" key="8">
    <source>
        <dbReference type="Proteomes" id="UP001291926"/>
    </source>
</evidence>
<comment type="caution">
    <text evidence="7">The sequence shown here is derived from an EMBL/GenBank/DDBJ whole genome shotgun (WGS) entry which is preliminary data.</text>
</comment>
<dbReference type="PANTHER" id="PTHR43394:SF19">
    <property type="entry name" value="ABC TRANSPORTER B FAMILY"/>
    <property type="match status" value="1"/>
</dbReference>
<reference evidence="7 8" key="1">
    <citation type="journal article" date="2023" name="bioRxiv">
        <title>Genome report: Whole genome sequence and annotation of Penstemon davidsonii.</title>
        <authorList>
            <person name="Ostevik K.L."/>
            <person name="Alabady M."/>
            <person name="Zhang M."/>
            <person name="Rausher M.D."/>
        </authorList>
    </citation>
    <scope>NUCLEOTIDE SEQUENCE [LARGE SCALE GENOMIC DNA]</scope>
    <source>
        <strain evidence="7">DNT005</strain>
        <tissue evidence="7">Whole leaf</tissue>
    </source>
</reference>
<keyword evidence="2 5" id="KW-0812">Transmembrane</keyword>
<keyword evidence="4 5" id="KW-0472">Membrane</keyword>
<dbReference type="PROSITE" id="PS50929">
    <property type="entry name" value="ABC_TM1F"/>
    <property type="match status" value="1"/>
</dbReference>
<evidence type="ECO:0000256" key="2">
    <source>
        <dbReference type="ARBA" id="ARBA00022692"/>
    </source>
</evidence>
<proteinExistence type="predicted"/>
<organism evidence="7 8">
    <name type="scientific">Penstemon davidsonii</name>
    <dbReference type="NCBI Taxonomy" id="160366"/>
    <lineage>
        <taxon>Eukaryota</taxon>
        <taxon>Viridiplantae</taxon>
        <taxon>Streptophyta</taxon>
        <taxon>Embryophyta</taxon>
        <taxon>Tracheophyta</taxon>
        <taxon>Spermatophyta</taxon>
        <taxon>Magnoliopsida</taxon>
        <taxon>eudicotyledons</taxon>
        <taxon>Gunneridae</taxon>
        <taxon>Pentapetalae</taxon>
        <taxon>asterids</taxon>
        <taxon>lamiids</taxon>
        <taxon>Lamiales</taxon>
        <taxon>Plantaginaceae</taxon>
        <taxon>Cheloneae</taxon>
        <taxon>Penstemon</taxon>
    </lineage>
</organism>
<evidence type="ECO:0000259" key="6">
    <source>
        <dbReference type="PROSITE" id="PS50929"/>
    </source>
</evidence>
<comment type="subcellular location">
    <subcellularLocation>
        <location evidence="1">Membrane</location>
        <topology evidence="1">Multi-pass membrane protein</topology>
    </subcellularLocation>
</comment>
<dbReference type="EMBL" id="JAYDYQ010001088">
    <property type="protein sequence ID" value="KAK4488517.1"/>
    <property type="molecule type" value="Genomic_DNA"/>
</dbReference>
<feature type="domain" description="ABC transmembrane type-1" evidence="6">
    <location>
        <begin position="11"/>
        <end position="144"/>
    </location>
</feature>
<dbReference type="InterPro" id="IPR011527">
    <property type="entry name" value="ABC1_TM_dom"/>
</dbReference>
<keyword evidence="3 5" id="KW-1133">Transmembrane helix</keyword>
<evidence type="ECO:0000313" key="7">
    <source>
        <dbReference type="EMBL" id="KAK4488517.1"/>
    </source>
</evidence>
<gene>
    <name evidence="7" type="ORF">RD792_004281</name>
</gene>
<keyword evidence="8" id="KW-1185">Reference proteome</keyword>
<dbReference type="Gene3D" id="1.20.1560.10">
    <property type="entry name" value="ABC transporter type 1, transmembrane domain"/>
    <property type="match status" value="1"/>
</dbReference>
<sequence length="144" mass="16274">MKLHHQQSVDVKRLRKTVYSSLLLQDMSFFERETVGDLTSRIGTDCQRLSQTIGNDIHLILRNILQGTGAFVNLMSLSWPLALSSLVICLILSVIFLFYGLYQKKAAMLAQDFVASASEVAQETLSSMRTIRAYGTEREELKRS</sequence>
<accession>A0ABR0DH03</accession>
<protein>
    <recommendedName>
        <fullName evidence="6">ABC transmembrane type-1 domain-containing protein</fullName>
    </recommendedName>
</protein>
<dbReference type="InterPro" id="IPR039421">
    <property type="entry name" value="Type_1_exporter"/>
</dbReference>
<dbReference type="SUPFAM" id="SSF90123">
    <property type="entry name" value="ABC transporter transmembrane region"/>
    <property type="match status" value="1"/>
</dbReference>
<evidence type="ECO:0000256" key="5">
    <source>
        <dbReference type="SAM" id="Phobius"/>
    </source>
</evidence>
<dbReference type="InterPro" id="IPR036640">
    <property type="entry name" value="ABC1_TM_sf"/>
</dbReference>
<dbReference type="Proteomes" id="UP001291926">
    <property type="component" value="Unassembled WGS sequence"/>
</dbReference>
<dbReference type="PANTHER" id="PTHR43394">
    <property type="entry name" value="ATP-DEPENDENT PERMEASE MDL1, MITOCHONDRIAL"/>
    <property type="match status" value="1"/>
</dbReference>
<feature type="transmembrane region" description="Helical" evidence="5">
    <location>
        <begin position="81"/>
        <end position="102"/>
    </location>
</feature>
<name>A0ABR0DH03_9LAMI</name>
<evidence type="ECO:0000256" key="3">
    <source>
        <dbReference type="ARBA" id="ARBA00022989"/>
    </source>
</evidence>
<evidence type="ECO:0000256" key="4">
    <source>
        <dbReference type="ARBA" id="ARBA00023136"/>
    </source>
</evidence>